<dbReference type="Pfam" id="PF00563">
    <property type="entry name" value="EAL"/>
    <property type="match status" value="1"/>
</dbReference>
<dbReference type="RefSeq" id="WP_123783835.1">
    <property type="nucleotide sequence ID" value="NZ_RKIK01000148.1"/>
</dbReference>
<dbReference type="SUPFAM" id="SSF55073">
    <property type="entry name" value="Nucleotide cyclase"/>
    <property type="match status" value="1"/>
</dbReference>
<evidence type="ECO:0000259" key="2">
    <source>
        <dbReference type="PROSITE" id="PS50887"/>
    </source>
</evidence>
<organism evidence="3 4">
    <name type="scientific">Vibrio ponticus</name>
    <dbReference type="NCBI Taxonomy" id="265668"/>
    <lineage>
        <taxon>Bacteria</taxon>
        <taxon>Pseudomonadati</taxon>
        <taxon>Pseudomonadota</taxon>
        <taxon>Gammaproteobacteria</taxon>
        <taxon>Vibrionales</taxon>
        <taxon>Vibrionaceae</taxon>
        <taxon>Vibrio</taxon>
    </lineage>
</organism>
<dbReference type="CDD" id="cd01948">
    <property type="entry name" value="EAL"/>
    <property type="match status" value="1"/>
</dbReference>
<sequence>MDRFKDLGQVQTPIWVYSFEQQSILWANSAALELWEAKDNHELSLRDLKSGMSQAVQATLQTYRAKFRSGDTIRSWWHISPNQNNKCLLCDFSGIETEDGQLAMLVHALSEEAQLRSDLAFAKGSNLSLLFDHHGHLLSANDAFTQFSPFPIKHLSTLTGSEQRAEKWLSEVRQSRELNKEININIDQQLFCFQVTAHWLKQKQQLLLELTDTTKQKEQVLTAQFEANHDYLTGLYNRRGLLLQGDSWAKTHNSFHLVFIDLDGFKMINDTYGHAVGDSLLVAVTKRLQQYLSDSFAIARFGGDEFVALLPLQEHLTERLLDINQQLSQSFKLNGSHNVSVNASIGCATFDAQDDTAVETAIQYATYAMHKAKEQGKNRYQIFTPQLAQAMVRRSLIRQHLSTAIANDQFSIHYQPIFCSNTGSLHGAEALLRWHDPKLGHISPAEFIPIAEDSGQIVSLGDWVVENALAQLHQWQSAYKRELVISINVSRIQLHSGFSQYLADLLEHYQVNPKQVAIELTESCMVYNMEEVKQWLSELSELGVKIYLDDFGTGYSSLSVLQQLPIDMVKLDKSFVQSDDESGLAIIQATSVICDKLDLQVVAEGIEDEGQKQLMHRYNYGFLQGFLFSRPIAADEFAARYLH</sequence>
<dbReference type="InterPro" id="IPR000160">
    <property type="entry name" value="GGDEF_dom"/>
</dbReference>
<name>A0A3N3DSM2_9VIBR</name>
<gene>
    <name evidence="3" type="ORF">EGH82_22835</name>
</gene>
<evidence type="ECO:0000259" key="1">
    <source>
        <dbReference type="PROSITE" id="PS50883"/>
    </source>
</evidence>
<dbReference type="SUPFAM" id="SSF141868">
    <property type="entry name" value="EAL domain-like"/>
    <property type="match status" value="1"/>
</dbReference>
<comment type="caution">
    <text evidence="3">The sequence shown here is derived from an EMBL/GenBank/DDBJ whole genome shotgun (WGS) entry which is preliminary data.</text>
</comment>
<dbReference type="AlphaFoldDB" id="A0A3N3DSM2"/>
<dbReference type="SMART" id="SM00052">
    <property type="entry name" value="EAL"/>
    <property type="match status" value="1"/>
</dbReference>
<protein>
    <submittedName>
        <fullName evidence="3">EAL domain-containing protein</fullName>
    </submittedName>
</protein>
<proteinExistence type="predicted"/>
<dbReference type="Proteomes" id="UP000278792">
    <property type="component" value="Unassembled WGS sequence"/>
</dbReference>
<dbReference type="InterPro" id="IPR035919">
    <property type="entry name" value="EAL_sf"/>
</dbReference>
<reference evidence="3 4" key="1">
    <citation type="submission" date="2018-11" db="EMBL/GenBank/DDBJ databases">
        <title>Vibrio ponticus strain CAIM 1751 pathogenic for the snapper Lutjanus guttatus.</title>
        <authorList>
            <person name="Soto-Rodriguez S."/>
            <person name="Lozano-Olvera R."/>
            <person name="Gomez-Gil B."/>
        </authorList>
    </citation>
    <scope>NUCLEOTIDE SEQUENCE [LARGE SCALE GENOMIC DNA]</scope>
    <source>
        <strain evidence="3 4">CAIM 1751</strain>
    </source>
</reference>
<dbReference type="PROSITE" id="PS50887">
    <property type="entry name" value="GGDEF"/>
    <property type="match status" value="1"/>
</dbReference>
<dbReference type="PANTHER" id="PTHR33121">
    <property type="entry name" value="CYCLIC DI-GMP PHOSPHODIESTERASE PDEF"/>
    <property type="match status" value="1"/>
</dbReference>
<dbReference type="CDD" id="cd01949">
    <property type="entry name" value="GGDEF"/>
    <property type="match status" value="1"/>
</dbReference>
<accession>A0A3N3DSM2</accession>
<dbReference type="InterPro" id="IPR029787">
    <property type="entry name" value="Nucleotide_cyclase"/>
</dbReference>
<evidence type="ECO:0000313" key="3">
    <source>
        <dbReference type="EMBL" id="ROV57494.1"/>
    </source>
</evidence>
<feature type="domain" description="EAL" evidence="1">
    <location>
        <begin position="394"/>
        <end position="643"/>
    </location>
</feature>
<dbReference type="EMBL" id="RKIK01000148">
    <property type="protein sequence ID" value="ROV57494.1"/>
    <property type="molecule type" value="Genomic_DNA"/>
</dbReference>
<dbReference type="Gene3D" id="3.30.70.270">
    <property type="match status" value="1"/>
</dbReference>
<dbReference type="SMART" id="SM00267">
    <property type="entry name" value="GGDEF"/>
    <property type="match status" value="1"/>
</dbReference>
<dbReference type="InterPro" id="IPR043128">
    <property type="entry name" value="Rev_trsase/Diguanyl_cyclase"/>
</dbReference>
<dbReference type="Gene3D" id="3.20.20.450">
    <property type="entry name" value="EAL domain"/>
    <property type="match status" value="1"/>
</dbReference>
<dbReference type="Pfam" id="PF00990">
    <property type="entry name" value="GGDEF"/>
    <property type="match status" value="1"/>
</dbReference>
<dbReference type="GO" id="GO:0071111">
    <property type="term" value="F:cyclic-guanylate-specific phosphodiesterase activity"/>
    <property type="evidence" value="ECO:0007669"/>
    <property type="project" value="InterPro"/>
</dbReference>
<dbReference type="InterPro" id="IPR001633">
    <property type="entry name" value="EAL_dom"/>
</dbReference>
<dbReference type="PROSITE" id="PS50883">
    <property type="entry name" value="EAL"/>
    <property type="match status" value="1"/>
</dbReference>
<dbReference type="PANTHER" id="PTHR33121:SF70">
    <property type="entry name" value="SIGNALING PROTEIN YKOW"/>
    <property type="match status" value="1"/>
</dbReference>
<feature type="domain" description="GGDEF" evidence="2">
    <location>
        <begin position="253"/>
        <end position="385"/>
    </location>
</feature>
<evidence type="ECO:0000313" key="4">
    <source>
        <dbReference type="Proteomes" id="UP000278792"/>
    </source>
</evidence>
<dbReference type="InterPro" id="IPR050706">
    <property type="entry name" value="Cyclic-di-GMP_PDE-like"/>
</dbReference>
<dbReference type="NCBIfam" id="TIGR00254">
    <property type="entry name" value="GGDEF"/>
    <property type="match status" value="1"/>
</dbReference>